<dbReference type="Proteomes" id="UP000005926">
    <property type="component" value="Unassembled WGS sequence"/>
</dbReference>
<comment type="caution">
    <text evidence="2">The sequence shown here is derived from an EMBL/GenBank/DDBJ whole genome shotgun (WGS) entry which is preliminary data.</text>
</comment>
<dbReference type="InterPro" id="IPR036249">
    <property type="entry name" value="Thioredoxin-like_sf"/>
</dbReference>
<keyword evidence="3" id="KW-1185">Reference proteome</keyword>
<proteinExistence type="predicted"/>
<feature type="domain" description="Thioredoxin" evidence="1">
    <location>
        <begin position="5"/>
        <end position="68"/>
    </location>
</feature>
<dbReference type="RefSeq" id="WP_005606582.1">
    <property type="nucleotide sequence ID" value="NZ_CP102283.1"/>
</dbReference>
<dbReference type="CDD" id="cd02947">
    <property type="entry name" value="TRX_family"/>
    <property type="match status" value="1"/>
</dbReference>
<protein>
    <submittedName>
        <fullName evidence="2">Glutaredoxin-like protein</fullName>
    </submittedName>
</protein>
<dbReference type="EMBL" id="ACKZ01000029">
    <property type="protein sequence ID" value="EEW36560.1"/>
    <property type="molecule type" value="Genomic_DNA"/>
</dbReference>
<sequence length="92" mass="10382">MDEVKIIYISTPTCGVCHAIKPRVKELAEEYKIPVEEIDATLHPEVASLYEVLTVPAVILTLGDKEFARQARFIDLLELEKRIVQAKAFAEN</sequence>
<dbReference type="GeneID" id="78412335"/>
<name>C8NJ13_9LACT</name>
<evidence type="ECO:0000259" key="1">
    <source>
        <dbReference type="Pfam" id="PF00085"/>
    </source>
</evidence>
<dbReference type="eggNOG" id="COG0526">
    <property type="taxonomic scope" value="Bacteria"/>
</dbReference>
<dbReference type="STRING" id="638301.HMPREF0444_1908"/>
<accession>C8NJ13</accession>
<dbReference type="AlphaFoldDB" id="C8NJ13"/>
<dbReference type="Gene3D" id="3.40.30.10">
    <property type="entry name" value="Glutaredoxin"/>
    <property type="match status" value="1"/>
</dbReference>
<evidence type="ECO:0000313" key="3">
    <source>
        <dbReference type="Proteomes" id="UP000005926"/>
    </source>
</evidence>
<dbReference type="HOGENOM" id="CLU_090389_16_1_9"/>
<dbReference type="InterPro" id="IPR013766">
    <property type="entry name" value="Thioredoxin_domain"/>
</dbReference>
<dbReference type="SUPFAM" id="SSF52833">
    <property type="entry name" value="Thioredoxin-like"/>
    <property type="match status" value="1"/>
</dbReference>
<dbReference type="Pfam" id="PF00085">
    <property type="entry name" value="Thioredoxin"/>
    <property type="match status" value="1"/>
</dbReference>
<evidence type="ECO:0000313" key="2">
    <source>
        <dbReference type="EMBL" id="EEW36560.1"/>
    </source>
</evidence>
<reference evidence="2 3" key="1">
    <citation type="submission" date="2009-08" db="EMBL/GenBank/DDBJ databases">
        <authorList>
            <person name="Muzny D."/>
            <person name="Qin X."/>
            <person name="Deng J."/>
            <person name="Jiang H."/>
            <person name="Liu Y."/>
            <person name="Qu J."/>
            <person name="Song X.-Z."/>
            <person name="Zhang L."/>
            <person name="Thornton R."/>
            <person name="Coyle M."/>
            <person name="Francisco L."/>
            <person name="Jackson L."/>
            <person name="Javaid M."/>
            <person name="Korchina V."/>
            <person name="Kovar C."/>
            <person name="Mata R."/>
            <person name="Mathew T."/>
            <person name="Ngo R."/>
            <person name="Nguyen L."/>
            <person name="Nguyen N."/>
            <person name="Okwuonu G."/>
            <person name="Ongeri F."/>
            <person name="Pham C."/>
            <person name="Simmons D."/>
            <person name="Wilczek-Boney K."/>
            <person name="Hale W."/>
            <person name="Jakkamsetti A."/>
            <person name="Pham P."/>
            <person name="Ruth R."/>
            <person name="San Lucas F."/>
            <person name="Warren J."/>
            <person name="Zhang J."/>
            <person name="Zhao Z."/>
            <person name="Zhou C."/>
            <person name="Zhu D."/>
            <person name="Lee S."/>
            <person name="Bess C."/>
            <person name="Blankenburg K."/>
            <person name="Forbes L."/>
            <person name="Fu Q."/>
            <person name="Gubbala S."/>
            <person name="Hirani K."/>
            <person name="Jayaseelan J.C."/>
            <person name="Lara F."/>
            <person name="Munidasa M."/>
            <person name="Palculict T."/>
            <person name="Patil S."/>
            <person name="Pu L.-L."/>
            <person name="Saada N."/>
            <person name="Tang L."/>
            <person name="Weissenberger G."/>
            <person name="Zhu Y."/>
            <person name="Hemphill L."/>
            <person name="Shang Y."/>
            <person name="Youmans B."/>
            <person name="Ayvaz T."/>
            <person name="Ross M."/>
            <person name="Santibanez J."/>
            <person name="Aqrawi P."/>
            <person name="Gross S."/>
            <person name="Joshi V."/>
            <person name="Fowler G."/>
            <person name="Nazareth L."/>
            <person name="Reid J."/>
            <person name="Worley K."/>
            <person name="Petrosino J."/>
            <person name="Highlander S."/>
            <person name="Gibbs R."/>
        </authorList>
    </citation>
    <scope>NUCLEOTIDE SEQUENCE [LARGE SCALE GENOMIC DNA]</scope>
    <source>
        <strain evidence="2 3">ATCC 49175</strain>
    </source>
</reference>
<gene>
    <name evidence="2" type="ORF">HMPREF0444_1908</name>
</gene>
<organism evidence="2 3">
    <name type="scientific">Granulicatella adiacens ATCC 49175</name>
    <dbReference type="NCBI Taxonomy" id="638301"/>
    <lineage>
        <taxon>Bacteria</taxon>
        <taxon>Bacillati</taxon>
        <taxon>Bacillota</taxon>
        <taxon>Bacilli</taxon>
        <taxon>Lactobacillales</taxon>
        <taxon>Carnobacteriaceae</taxon>
        <taxon>Granulicatella</taxon>
    </lineage>
</organism>